<evidence type="ECO:0000313" key="1">
    <source>
        <dbReference type="EMBL" id="TCT16220.1"/>
    </source>
</evidence>
<dbReference type="Pfam" id="PF13376">
    <property type="entry name" value="OmdA"/>
    <property type="match status" value="1"/>
</dbReference>
<dbReference type="Proteomes" id="UP000294902">
    <property type="component" value="Unassembled WGS sequence"/>
</dbReference>
<dbReference type="InterPro" id="IPR015018">
    <property type="entry name" value="DUF1905"/>
</dbReference>
<dbReference type="InterPro" id="IPR037079">
    <property type="entry name" value="AF2212/PG0164-like_sf"/>
</dbReference>
<organism evidence="1 2">
    <name type="scientific">Natranaerovirga pectinivora</name>
    <dbReference type="NCBI Taxonomy" id="682400"/>
    <lineage>
        <taxon>Bacteria</taxon>
        <taxon>Bacillati</taxon>
        <taxon>Bacillota</taxon>
        <taxon>Clostridia</taxon>
        <taxon>Lachnospirales</taxon>
        <taxon>Natranaerovirgaceae</taxon>
        <taxon>Natranaerovirga</taxon>
    </lineage>
</organism>
<protein>
    <submittedName>
        <fullName evidence="1">Bacteriocin resistance YdeI/OmpD-like protein</fullName>
    </submittedName>
</protein>
<gene>
    <name evidence="1" type="ORF">EDC18_102237</name>
</gene>
<sequence length="175" mass="20190">MTLLEFETKLLQIKDWTIIRLPINISKELPSRGMVMIEGTINTTKIKIPLEPDGMGSHWFRVDNSLCEELALKVGDIISLSIISTNTLIEPEVPDDLNKFLSLFNLESQWNTITTKARWEWIRWIRATHNPQTREKRIQTACSMLDSGKKRPCCFDQSRCTEPYVSKNGILIINL</sequence>
<dbReference type="Gene3D" id="2.40.30.100">
    <property type="entry name" value="AF2212/PG0164-like"/>
    <property type="match status" value="1"/>
</dbReference>
<accession>A0A4R3MNV2</accession>
<evidence type="ECO:0000313" key="2">
    <source>
        <dbReference type="Proteomes" id="UP000294902"/>
    </source>
</evidence>
<dbReference type="OrthoDB" id="9803948at2"/>
<reference evidence="1 2" key="1">
    <citation type="submission" date="2019-03" db="EMBL/GenBank/DDBJ databases">
        <title>Genomic Encyclopedia of Type Strains, Phase IV (KMG-IV): sequencing the most valuable type-strain genomes for metagenomic binning, comparative biology and taxonomic classification.</title>
        <authorList>
            <person name="Goeker M."/>
        </authorList>
    </citation>
    <scope>NUCLEOTIDE SEQUENCE [LARGE SCALE GENOMIC DNA]</scope>
    <source>
        <strain evidence="1 2">DSM 24629</strain>
    </source>
</reference>
<dbReference type="EMBL" id="SMAL01000002">
    <property type="protein sequence ID" value="TCT16220.1"/>
    <property type="molecule type" value="Genomic_DNA"/>
</dbReference>
<dbReference type="RefSeq" id="WP_132250448.1">
    <property type="nucleotide sequence ID" value="NZ_SMAL01000002.1"/>
</dbReference>
<name>A0A4R3MNV2_9FIRM</name>
<dbReference type="SUPFAM" id="SSF141694">
    <property type="entry name" value="AF2212/PG0164-like"/>
    <property type="match status" value="1"/>
</dbReference>
<comment type="caution">
    <text evidence="1">The sequence shown here is derived from an EMBL/GenBank/DDBJ whole genome shotgun (WGS) entry which is preliminary data.</text>
</comment>
<keyword evidence="2" id="KW-1185">Reference proteome</keyword>
<proteinExistence type="predicted"/>
<dbReference type="AlphaFoldDB" id="A0A4R3MNV2"/>
<dbReference type="Pfam" id="PF08922">
    <property type="entry name" value="DUF1905"/>
    <property type="match status" value="1"/>
</dbReference>